<dbReference type="SUPFAM" id="SSF52540">
    <property type="entry name" value="P-loop containing nucleoside triphosphate hydrolases"/>
    <property type="match status" value="1"/>
</dbReference>
<keyword evidence="1" id="KW-0347">Helicase</keyword>
<dbReference type="RefSeq" id="WP_209361828.1">
    <property type="nucleotide sequence ID" value="NZ_JAGISH010000008.1"/>
</dbReference>
<organism evidence="1 2">
    <name type="scientific">Sagittula salina</name>
    <dbReference type="NCBI Taxonomy" id="2820268"/>
    <lineage>
        <taxon>Bacteria</taxon>
        <taxon>Pseudomonadati</taxon>
        <taxon>Pseudomonadota</taxon>
        <taxon>Alphaproteobacteria</taxon>
        <taxon>Rhodobacterales</taxon>
        <taxon>Roseobacteraceae</taxon>
        <taxon>Sagittula</taxon>
    </lineage>
</organism>
<keyword evidence="1" id="KW-0547">Nucleotide-binding</keyword>
<dbReference type="EMBL" id="JAGISH010000008">
    <property type="protein sequence ID" value="MBP0483894.1"/>
    <property type="molecule type" value="Genomic_DNA"/>
</dbReference>
<protein>
    <submittedName>
        <fullName evidence="1">ATP-dependent helicase</fullName>
    </submittedName>
</protein>
<keyword evidence="1" id="KW-0067">ATP-binding</keyword>
<dbReference type="Proteomes" id="UP000675940">
    <property type="component" value="Unassembled WGS sequence"/>
</dbReference>
<gene>
    <name evidence="1" type="ORF">J5474_15530</name>
</gene>
<comment type="caution">
    <text evidence="1">The sequence shown here is derived from an EMBL/GenBank/DDBJ whole genome shotgun (WGS) entry which is preliminary data.</text>
</comment>
<keyword evidence="1" id="KW-0378">Hydrolase</keyword>
<evidence type="ECO:0000313" key="1">
    <source>
        <dbReference type="EMBL" id="MBP0483894.1"/>
    </source>
</evidence>
<keyword evidence="2" id="KW-1185">Reference proteome</keyword>
<sequence length="279" mass="30113">MACTICAKRQSVIDEQGHALVIGGPGSGKPILHDIVWDQELSALAGVAIAAALEFVSLGTPAAREAMHAKIEEYFLIKKDFCQRYGGRGAKAAGTKVARFGKAKTKVAEGKGLTQGSPKTFEGALSAIPALTGDPVRDWNAVRTAFQAHDDLKAIFQDARMVRLFLASVTLATALSGRWIDRATYEGAARMIRSVLDQEKLIGLESDPKGVSLMTMHKSKVKEFDGVVMVEGVYSSPFFLGHEAPDVAPSRRLLRVGITRARNFVLLVRPRNAKPLVEG</sequence>
<evidence type="ECO:0000313" key="2">
    <source>
        <dbReference type="Proteomes" id="UP000675940"/>
    </source>
</evidence>
<dbReference type="Gene3D" id="3.40.50.300">
    <property type="entry name" value="P-loop containing nucleotide triphosphate hydrolases"/>
    <property type="match status" value="1"/>
</dbReference>
<dbReference type="AlphaFoldDB" id="A0A940MR71"/>
<reference evidence="1" key="1">
    <citation type="submission" date="2021-03" db="EMBL/GenBank/DDBJ databases">
        <title>Sagittula salina sp. nov. strain M10.9X isolated from the marine waste.</title>
        <authorList>
            <person name="Satari L."/>
            <person name="Molina-Menor E."/>
            <person name="Vidal-Verdu A."/>
            <person name="Pascual J."/>
            <person name="Pereto J."/>
            <person name="Porcar M."/>
        </authorList>
    </citation>
    <scope>NUCLEOTIDE SEQUENCE</scope>
    <source>
        <strain evidence="1">M10.9X</strain>
    </source>
</reference>
<accession>A0A940MR71</accession>
<dbReference type="GO" id="GO:0004386">
    <property type="term" value="F:helicase activity"/>
    <property type="evidence" value="ECO:0007669"/>
    <property type="project" value="UniProtKB-KW"/>
</dbReference>
<proteinExistence type="predicted"/>
<name>A0A940MR71_9RHOB</name>
<dbReference type="InterPro" id="IPR027417">
    <property type="entry name" value="P-loop_NTPase"/>
</dbReference>